<dbReference type="InterPro" id="IPR011006">
    <property type="entry name" value="CheY-like_superfamily"/>
</dbReference>
<feature type="domain" description="Response regulatory" evidence="6">
    <location>
        <begin position="2"/>
        <end position="116"/>
    </location>
</feature>
<evidence type="ECO:0000313" key="8">
    <source>
        <dbReference type="EMBL" id="WIY49526.1"/>
    </source>
</evidence>
<dbReference type="CDD" id="cd17574">
    <property type="entry name" value="REC_OmpR"/>
    <property type="match status" value="1"/>
</dbReference>
<dbReference type="Pfam" id="PF00072">
    <property type="entry name" value="Response_reg"/>
    <property type="match status" value="1"/>
</dbReference>
<organism evidence="8 9">
    <name type="scientific">Paracidovorax citrulli</name>
    <name type="common">Acidovorax citrulli</name>
    <dbReference type="NCBI Taxonomy" id="80869"/>
    <lineage>
        <taxon>Bacteria</taxon>
        <taxon>Pseudomonadati</taxon>
        <taxon>Pseudomonadota</taxon>
        <taxon>Betaproteobacteria</taxon>
        <taxon>Burkholderiales</taxon>
        <taxon>Comamonadaceae</taxon>
        <taxon>Paracidovorax</taxon>
    </lineage>
</organism>
<dbReference type="PANTHER" id="PTHR48111">
    <property type="entry name" value="REGULATOR OF RPOS"/>
    <property type="match status" value="1"/>
</dbReference>
<dbReference type="GeneID" id="79789246"/>
<evidence type="ECO:0000259" key="7">
    <source>
        <dbReference type="PROSITE" id="PS51755"/>
    </source>
</evidence>
<keyword evidence="9" id="KW-1185">Reference proteome</keyword>
<evidence type="ECO:0000256" key="3">
    <source>
        <dbReference type="ARBA" id="ARBA00023125"/>
    </source>
</evidence>
<dbReference type="SMART" id="SM00448">
    <property type="entry name" value="REC"/>
    <property type="match status" value="1"/>
</dbReference>
<dbReference type="Gene3D" id="1.10.10.10">
    <property type="entry name" value="Winged helix-like DNA-binding domain superfamily/Winged helix DNA-binding domain"/>
    <property type="match status" value="1"/>
</dbReference>
<accession>A0ABY9ARK8</accession>
<dbReference type="InterPro" id="IPR001789">
    <property type="entry name" value="Sig_transdc_resp-reg_receiver"/>
</dbReference>
<evidence type="ECO:0000313" key="9">
    <source>
        <dbReference type="Proteomes" id="UP001242732"/>
    </source>
</evidence>
<keyword evidence="3 5" id="KW-0238">DNA-binding</keyword>
<dbReference type="SMART" id="SM00862">
    <property type="entry name" value="Trans_reg_C"/>
    <property type="match status" value="1"/>
</dbReference>
<dbReference type="Proteomes" id="UP001242732">
    <property type="component" value="Chromosome"/>
</dbReference>
<protein>
    <submittedName>
        <fullName evidence="8">Response regulator transcription factor</fullName>
    </submittedName>
</protein>
<evidence type="ECO:0000256" key="1">
    <source>
        <dbReference type="ARBA" id="ARBA00022553"/>
    </source>
</evidence>
<dbReference type="EMBL" id="CP127363">
    <property type="protein sequence ID" value="WIY49526.1"/>
    <property type="molecule type" value="Genomic_DNA"/>
</dbReference>
<gene>
    <name evidence="8" type="ORF">QRO08_02860</name>
</gene>
<dbReference type="Pfam" id="PF00486">
    <property type="entry name" value="Trans_reg_C"/>
    <property type="match status" value="1"/>
</dbReference>
<proteinExistence type="predicted"/>
<evidence type="ECO:0000256" key="4">
    <source>
        <dbReference type="PROSITE-ProRule" id="PRU00169"/>
    </source>
</evidence>
<dbReference type="Gene3D" id="3.40.50.2300">
    <property type="match status" value="1"/>
</dbReference>
<dbReference type="InterPro" id="IPR036388">
    <property type="entry name" value="WH-like_DNA-bd_sf"/>
</dbReference>
<dbReference type="InterPro" id="IPR016032">
    <property type="entry name" value="Sig_transdc_resp-reg_C-effctor"/>
</dbReference>
<evidence type="ECO:0000259" key="6">
    <source>
        <dbReference type="PROSITE" id="PS50110"/>
    </source>
</evidence>
<feature type="DNA-binding region" description="OmpR/PhoB-type" evidence="5">
    <location>
        <begin position="125"/>
        <end position="224"/>
    </location>
</feature>
<feature type="modified residue" description="4-aspartylphosphate" evidence="4">
    <location>
        <position position="51"/>
    </location>
</feature>
<keyword evidence="2" id="KW-0902">Two-component regulatory system</keyword>
<feature type="domain" description="OmpR/PhoB-type" evidence="7">
    <location>
        <begin position="125"/>
        <end position="224"/>
    </location>
</feature>
<dbReference type="Gene3D" id="6.10.250.690">
    <property type="match status" value="1"/>
</dbReference>
<reference evidence="8 9" key="1">
    <citation type="submission" date="2023-06" db="EMBL/GenBank/DDBJ databases">
        <authorList>
            <person name="Ham H."/>
            <person name="Park D.S."/>
        </authorList>
    </citation>
    <scope>NUCLEOTIDE SEQUENCE [LARGE SCALE GENOMIC DNA]</scope>
    <source>
        <strain evidence="8 9">KACC 17005</strain>
    </source>
</reference>
<dbReference type="InterPro" id="IPR001867">
    <property type="entry name" value="OmpR/PhoB-type_DNA-bd"/>
</dbReference>
<dbReference type="SUPFAM" id="SSF52172">
    <property type="entry name" value="CheY-like"/>
    <property type="match status" value="1"/>
</dbReference>
<name>A0ABY9ARK8_PARCI</name>
<keyword evidence="1 4" id="KW-0597">Phosphoprotein</keyword>
<dbReference type="SUPFAM" id="SSF46894">
    <property type="entry name" value="C-terminal effector domain of the bipartite response regulators"/>
    <property type="match status" value="1"/>
</dbReference>
<dbReference type="PROSITE" id="PS50110">
    <property type="entry name" value="RESPONSE_REGULATORY"/>
    <property type="match status" value="1"/>
</dbReference>
<evidence type="ECO:0000256" key="2">
    <source>
        <dbReference type="ARBA" id="ARBA00023012"/>
    </source>
</evidence>
<dbReference type="CDD" id="cd00383">
    <property type="entry name" value="trans_reg_C"/>
    <property type="match status" value="1"/>
</dbReference>
<evidence type="ECO:0000256" key="5">
    <source>
        <dbReference type="PROSITE-ProRule" id="PRU01091"/>
    </source>
</evidence>
<dbReference type="PROSITE" id="PS51755">
    <property type="entry name" value="OMPR_PHOB"/>
    <property type="match status" value="1"/>
</dbReference>
<dbReference type="RefSeq" id="WP_011797289.1">
    <property type="nucleotide sequence ID" value="NZ_CP023687.1"/>
</dbReference>
<dbReference type="PANTHER" id="PTHR48111:SF40">
    <property type="entry name" value="PHOSPHATE REGULON TRANSCRIPTIONAL REGULATORY PROTEIN PHOB"/>
    <property type="match status" value="1"/>
</dbReference>
<dbReference type="InterPro" id="IPR039420">
    <property type="entry name" value="WalR-like"/>
</dbReference>
<sequence length="236" mass="26501">MRIAVLDDDLILIELIQATAARAGHSCYLYQEGKEFLKALRTETFDLMVVDWHLPDMEGLEVIRTVRAASMSVPILFITRRNAEQDLVEALASGADDFMTKPLRMGEFIARCSALLRRAYPQVVSGTLMFGRYRFDPDKRSLLVDDVPVELKNKEYELALFMFQNAGRLLSREHLREAIWGGIHDAPSRSLDTHISRLRAKLALAPDHGYVITAVYGVGYRLEIAAPPESPSAPSP</sequence>